<evidence type="ECO:0000313" key="8">
    <source>
        <dbReference type="Proteomes" id="UP000199092"/>
    </source>
</evidence>
<dbReference type="PROSITE" id="PS50110">
    <property type="entry name" value="RESPONSE_REGULATORY"/>
    <property type="match status" value="1"/>
</dbReference>
<dbReference type="InterPro" id="IPR016032">
    <property type="entry name" value="Sig_transdc_resp-reg_C-effctor"/>
</dbReference>
<dbReference type="SUPFAM" id="SSF52172">
    <property type="entry name" value="CheY-like"/>
    <property type="match status" value="1"/>
</dbReference>
<dbReference type="RefSeq" id="WP_091415707.1">
    <property type="nucleotide sequence ID" value="NZ_LT629749.1"/>
</dbReference>
<feature type="domain" description="Response regulatory" evidence="6">
    <location>
        <begin position="7"/>
        <end position="123"/>
    </location>
</feature>
<dbReference type="OrthoDB" id="9808843at2"/>
<dbReference type="Pfam" id="PF00072">
    <property type="entry name" value="Response_reg"/>
    <property type="match status" value="1"/>
</dbReference>
<evidence type="ECO:0000256" key="2">
    <source>
        <dbReference type="ARBA" id="ARBA00023015"/>
    </source>
</evidence>
<dbReference type="Gene3D" id="3.40.50.2300">
    <property type="match status" value="1"/>
</dbReference>
<evidence type="ECO:0000256" key="5">
    <source>
        <dbReference type="PROSITE-ProRule" id="PRU00169"/>
    </source>
</evidence>
<feature type="modified residue" description="4-aspartylphosphate" evidence="5">
    <location>
        <position position="58"/>
    </location>
</feature>
<evidence type="ECO:0000256" key="3">
    <source>
        <dbReference type="ARBA" id="ARBA00023125"/>
    </source>
</evidence>
<gene>
    <name evidence="7" type="ORF">SAMN04488543_4166</name>
</gene>
<keyword evidence="2" id="KW-0805">Transcription regulation</keyword>
<keyword evidence="8" id="KW-1185">Reference proteome</keyword>
<dbReference type="GO" id="GO:0000160">
    <property type="term" value="P:phosphorelay signal transduction system"/>
    <property type="evidence" value="ECO:0007669"/>
    <property type="project" value="InterPro"/>
</dbReference>
<dbReference type="SMART" id="SM00448">
    <property type="entry name" value="REC"/>
    <property type="match status" value="1"/>
</dbReference>
<evidence type="ECO:0000256" key="1">
    <source>
        <dbReference type="ARBA" id="ARBA00022553"/>
    </source>
</evidence>
<dbReference type="Pfam" id="PF00196">
    <property type="entry name" value="GerE"/>
    <property type="match status" value="1"/>
</dbReference>
<dbReference type="Proteomes" id="UP000199092">
    <property type="component" value="Chromosome I"/>
</dbReference>
<dbReference type="InterPro" id="IPR000792">
    <property type="entry name" value="Tscrpt_reg_LuxR_C"/>
</dbReference>
<proteinExistence type="predicted"/>
<dbReference type="GO" id="GO:0006355">
    <property type="term" value="P:regulation of DNA-templated transcription"/>
    <property type="evidence" value="ECO:0007669"/>
    <property type="project" value="InterPro"/>
</dbReference>
<keyword evidence="1 5" id="KW-0597">Phosphoprotein</keyword>
<evidence type="ECO:0000259" key="6">
    <source>
        <dbReference type="PROSITE" id="PS50110"/>
    </source>
</evidence>
<evidence type="ECO:0000256" key="4">
    <source>
        <dbReference type="ARBA" id="ARBA00023163"/>
    </source>
</evidence>
<dbReference type="SMART" id="SM00421">
    <property type="entry name" value="HTH_LUXR"/>
    <property type="match status" value="1"/>
</dbReference>
<dbReference type="STRING" id="546871.SAMN04488543_4166"/>
<dbReference type="InterPro" id="IPR001789">
    <property type="entry name" value="Sig_transdc_resp-reg_receiver"/>
</dbReference>
<dbReference type="InterPro" id="IPR058245">
    <property type="entry name" value="NreC/VraR/RcsB-like_REC"/>
</dbReference>
<dbReference type="SUPFAM" id="SSF46894">
    <property type="entry name" value="C-terminal effector domain of the bipartite response regulators"/>
    <property type="match status" value="1"/>
</dbReference>
<dbReference type="EMBL" id="LT629749">
    <property type="protein sequence ID" value="SDT39999.1"/>
    <property type="molecule type" value="Genomic_DNA"/>
</dbReference>
<sequence>MNATTTRVFIVDGHELVRRGLVDLVAAEPDLDVVGSAGSAEAALPLIAASSPDVVLLDARLTEGAGLGVGRRIRSDHPDVPCVLLASFDDDEALFTAVMAGAAGYLVKQVGGSSLLDGVRTVAGGRPLLDGAVVERLLDRLRRSGQGDHRGGSLDDHEQQVLELVSRGSTDRQIAEKLDTSPAEVQVWVTSLHAKLALRSRGPSVPPGHRMSPADPA</sequence>
<name>A0A1H2A2B3_9ACTN</name>
<dbReference type="CDD" id="cd17535">
    <property type="entry name" value="REC_NarL-like"/>
    <property type="match status" value="1"/>
</dbReference>
<dbReference type="GO" id="GO:0003677">
    <property type="term" value="F:DNA binding"/>
    <property type="evidence" value="ECO:0007669"/>
    <property type="project" value="UniProtKB-KW"/>
</dbReference>
<dbReference type="InterPro" id="IPR039420">
    <property type="entry name" value="WalR-like"/>
</dbReference>
<keyword evidence="4" id="KW-0804">Transcription</keyword>
<dbReference type="AlphaFoldDB" id="A0A1H2A2B3"/>
<protein>
    <submittedName>
        <fullName evidence="7">Two-component system, NarL family, response regulator DevR</fullName>
    </submittedName>
</protein>
<keyword evidence="3" id="KW-0238">DNA-binding</keyword>
<organism evidence="7 8">
    <name type="scientific">Friedmanniella luteola</name>
    <dbReference type="NCBI Taxonomy" id="546871"/>
    <lineage>
        <taxon>Bacteria</taxon>
        <taxon>Bacillati</taxon>
        <taxon>Actinomycetota</taxon>
        <taxon>Actinomycetes</taxon>
        <taxon>Propionibacteriales</taxon>
        <taxon>Nocardioidaceae</taxon>
        <taxon>Friedmanniella</taxon>
    </lineage>
</organism>
<evidence type="ECO:0000313" key="7">
    <source>
        <dbReference type="EMBL" id="SDT39999.1"/>
    </source>
</evidence>
<accession>A0A1H2A2B3</accession>
<dbReference type="InterPro" id="IPR011006">
    <property type="entry name" value="CheY-like_superfamily"/>
</dbReference>
<reference evidence="7 8" key="1">
    <citation type="submission" date="2016-10" db="EMBL/GenBank/DDBJ databases">
        <authorList>
            <person name="de Groot N.N."/>
        </authorList>
    </citation>
    <scope>NUCLEOTIDE SEQUENCE [LARGE SCALE GENOMIC DNA]</scope>
    <source>
        <strain evidence="7 8">DSM 21741</strain>
    </source>
</reference>
<dbReference type="PANTHER" id="PTHR43214:SF24">
    <property type="entry name" value="TRANSCRIPTIONAL REGULATORY PROTEIN NARL-RELATED"/>
    <property type="match status" value="1"/>
</dbReference>
<dbReference type="PANTHER" id="PTHR43214">
    <property type="entry name" value="TWO-COMPONENT RESPONSE REGULATOR"/>
    <property type="match status" value="1"/>
</dbReference>